<dbReference type="SUPFAM" id="SSF50494">
    <property type="entry name" value="Trypsin-like serine proteases"/>
    <property type="match status" value="1"/>
</dbReference>
<evidence type="ECO:0000256" key="2">
    <source>
        <dbReference type="SAM" id="SignalP"/>
    </source>
</evidence>
<feature type="chain" id="PRO_5042462378" evidence="2">
    <location>
        <begin position="25"/>
        <end position="328"/>
    </location>
</feature>
<name>A0AAI8VBB8_9PEZI</name>
<dbReference type="InterPro" id="IPR009003">
    <property type="entry name" value="Peptidase_S1_PA"/>
</dbReference>
<dbReference type="Proteomes" id="UP001295740">
    <property type="component" value="Unassembled WGS sequence"/>
</dbReference>
<organism evidence="3 4">
    <name type="scientific">Anthostomella pinea</name>
    <dbReference type="NCBI Taxonomy" id="933095"/>
    <lineage>
        <taxon>Eukaryota</taxon>
        <taxon>Fungi</taxon>
        <taxon>Dikarya</taxon>
        <taxon>Ascomycota</taxon>
        <taxon>Pezizomycotina</taxon>
        <taxon>Sordariomycetes</taxon>
        <taxon>Xylariomycetidae</taxon>
        <taxon>Xylariales</taxon>
        <taxon>Xylariaceae</taxon>
        <taxon>Anthostomella</taxon>
    </lineage>
</organism>
<proteinExistence type="predicted"/>
<dbReference type="EMBL" id="CAUWAG010000003">
    <property type="protein sequence ID" value="CAJ2501733.1"/>
    <property type="molecule type" value="Genomic_DNA"/>
</dbReference>
<dbReference type="Gene3D" id="2.40.10.10">
    <property type="entry name" value="Trypsin-like serine proteases"/>
    <property type="match status" value="2"/>
</dbReference>
<evidence type="ECO:0000256" key="1">
    <source>
        <dbReference type="SAM" id="MobiDB-lite"/>
    </source>
</evidence>
<keyword evidence="2" id="KW-0732">Signal</keyword>
<keyword evidence="4" id="KW-1185">Reference proteome</keyword>
<feature type="signal peptide" evidence="2">
    <location>
        <begin position="1"/>
        <end position="24"/>
    </location>
</feature>
<accession>A0AAI8VBB8</accession>
<reference evidence="3" key="1">
    <citation type="submission" date="2023-10" db="EMBL/GenBank/DDBJ databases">
        <authorList>
            <person name="Hackl T."/>
        </authorList>
    </citation>
    <scope>NUCLEOTIDE SEQUENCE</scope>
</reference>
<evidence type="ECO:0000313" key="3">
    <source>
        <dbReference type="EMBL" id="CAJ2501733.1"/>
    </source>
</evidence>
<comment type="caution">
    <text evidence="3">The sequence shown here is derived from an EMBL/GenBank/DDBJ whole genome shotgun (WGS) entry which is preliminary data.</text>
</comment>
<evidence type="ECO:0000313" key="4">
    <source>
        <dbReference type="Proteomes" id="UP001295740"/>
    </source>
</evidence>
<gene>
    <name evidence="3" type="ORF">KHLLAP_LOCUS2201</name>
</gene>
<feature type="region of interest" description="Disordered" evidence="1">
    <location>
        <begin position="81"/>
        <end position="112"/>
    </location>
</feature>
<sequence length="328" mass="35362">MVRVQHPAIIAAFLLCLGSTSVLQKKEESWDTFDGVQEAKRSDESGFGVVIESNDGRTTTLSADEVNKIIKDACGSDLSKSSIIQRDPDESHDEGDATPAVSPRSLSGPRVINPSGYPYSACGRFDGNNGYSCSVTLVGPRLAVTANHCNQGKAGNSDFGKVYPALYDTKGTYARVDRWLRSKAFSAEADDAEVFDIAVLVLDRDIGHDFGWMDVASRVEDDWTGKTWFQNVAYTDAKDDMKKPVYQEGISFKRGNLRNGAGPLHSDALGYGGSDGSSLWYYRGGRGVIVGVASTLDNRNLVFAGQVGVAPSELTRLVTVAQSKIPLS</sequence>
<protein>
    <submittedName>
        <fullName evidence="3">Uu.00g045860.m01.CDS01</fullName>
    </submittedName>
</protein>
<dbReference type="InterPro" id="IPR043504">
    <property type="entry name" value="Peptidase_S1_PA_chymotrypsin"/>
</dbReference>
<dbReference type="AlphaFoldDB" id="A0AAI8VBB8"/>